<evidence type="ECO:0000256" key="10">
    <source>
        <dbReference type="PIRSR" id="PIRSR000660-1"/>
    </source>
</evidence>
<keyword evidence="2" id="KW-0723">Serine/threonine-protein kinase</keyword>
<dbReference type="PIRSF" id="PIRSF000660">
    <property type="entry name" value="Ser/Thr_PK_GCN2"/>
    <property type="match status" value="1"/>
</dbReference>
<dbReference type="GO" id="GO:0034198">
    <property type="term" value="P:cellular response to amino acid starvation"/>
    <property type="evidence" value="ECO:0000318"/>
    <property type="project" value="GO_Central"/>
</dbReference>
<dbReference type="HOGENOM" id="CLU_001222_1_0_1"/>
<keyword evidence="6 11" id="KW-0067">ATP-binding</keyword>
<dbReference type="Pfam" id="PF00069">
    <property type="entry name" value="Pkinase"/>
    <property type="match status" value="3"/>
</dbReference>
<dbReference type="CDD" id="cd14046">
    <property type="entry name" value="STKc_EIF2AK4_GCN2_rpt2"/>
    <property type="match status" value="1"/>
</dbReference>
<dbReference type="PROSITE" id="PS00107">
    <property type="entry name" value="PROTEIN_KINASE_ATP"/>
    <property type="match status" value="1"/>
</dbReference>
<dbReference type="RefSeq" id="XP_002108669.1">
    <property type="nucleotide sequence ID" value="XM_002108633.1"/>
</dbReference>
<dbReference type="STRING" id="10228.B3RL12"/>
<dbReference type="FunCoup" id="B3RL12">
    <property type="interactions" value="2005"/>
</dbReference>
<dbReference type="GO" id="GO:0005634">
    <property type="term" value="C:nucleus"/>
    <property type="evidence" value="ECO:0000318"/>
    <property type="project" value="GO_Central"/>
</dbReference>
<keyword evidence="3" id="KW-0808">Transferase</keyword>
<dbReference type="SMART" id="SM00220">
    <property type="entry name" value="S_TKc"/>
    <property type="match status" value="1"/>
</dbReference>
<dbReference type="InterPro" id="IPR008271">
    <property type="entry name" value="Ser/Thr_kinase_AS"/>
</dbReference>
<dbReference type="PANTHER" id="PTHR11042:SF136">
    <property type="entry name" value="EIF-2-ALPHA KINASE GCN2"/>
    <property type="match status" value="1"/>
</dbReference>
<feature type="domain" description="Protein kinase" evidence="14">
    <location>
        <begin position="122"/>
        <end position="360"/>
    </location>
</feature>
<dbReference type="GO" id="GO:0005524">
    <property type="term" value="F:ATP binding"/>
    <property type="evidence" value="ECO:0007669"/>
    <property type="project" value="UniProtKB-UniRule"/>
</dbReference>
<name>B3RL12_TRIAD</name>
<feature type="binding site" evidence="11">
    <location>
        <begin position="411"/>
        <end position="419"/>
    </location>
    <ligand>
        <name>ATP</name>
        <dbReference type="ChEBI" id="CHEBI:30616"/>
    </ligand>
</feature>
<feature type="binding site" evidence="12">
    <location>
        <position position="435"/>
    </location>
    <ligand>
        <name>ATP</name>
        <dbReference type="ChEBI" id="CHEBI:30616"/>
    </ligand>
</feature>
<keyword evidence="4 11" id="KW-0547">Nucleotide-binding</keyword>
<dbReference type="Pfam" id="PF05773">
    <property type="entry name" value="RWD"/>
    <property type="match status" value="1"/>
</dbReference>
<dbReference type="Pfam" id="PF13393">
    <property type="entry name" value="tRNA-synt_His"/>
    <property type="match status" value="1"/>
</dbReference>
<evidence type="ECO:0000313" key="16">
    <source>
        <dbReference type="EMBL" id="EDV29467.1"/>
    </source>
</evidence>
<evidence type="ECO:0000313" key="17">
    <source>
        <dbReference type="Proteomes" id="UP000009022"/>
    </source>
</evidence>
<protein>
    <recommendedName>
        <fullName evidence="1">non-specific serine/threonine protein kinase</fullName>
        <ecNumber evidence="1">2.7.11.1</ecNumber>
    </recommendedName>
</protein>
<dbReference type="Gene3D" id="3.10.110.10">
    <property type="entry name" value="Ubiquitin Conjugating Enzyme"/>
    <property type="match status" value="1"/>
</dbReference>
<dbReference type="SUPFAM" id="SSF55681">
    <property type="entry name" value="Class II aaRS and biotin synthetases"/>
    <property type="match status" value="1"/>
</dbReference>
<feature type="domain" description="Protein kinase" evidence="14">
    <location>
        <begin position="405"/>
        <end position="744"/>
    </location>
</feature>
<dbReference type="GO" id="GO:0004694">
    <property type="term" value="F:eukaryotic translation initiation factor 2alpha kinase activity"/>
    <property type="evidence" value="ECO:0000318"/>
    <property type="project" value="GO_Central"/>
</dbReference>
<dbReference type="PROSITE" id="PS50011">
    <property type="entry name" value="PROTEIN_KINASE_DOM"/>
    <property type="match status" value="2"/>
</dbReference>
<keyword evidence="13" id="KW-0175">Coiled coil</keyword>
<dbReference type="Gene3D" id="1.10.510.10">
    <property type="entry name" value="Transferase(Phosphotransferase) domain 1"/>
    <property type="match status" value="2"/>
</dbReference>
<dbReference type="PhylomeDB" id="B3RL12"/>
<dbReference type="InterPro" id="IPR045864">
    <property type="entry name" value="aa-tRNA-synth_II/BPL/LPL"/>
</dbReference>
<evidence type="ECO:0000256" key="5">
    <source>
        <dbReference type="ARBA" id="ARBA00022777"/>
    </source>
</evidence>
<evidence type="ECO:0000259" key="14">
    <source>
        <dbReference type="PROSITE" id="PS50011"/>
    </source>
</evidence>
<dbReference type="InParanoid" id="B3RL12"/>
<dbReference type="SUPFAM" id="SSF56112">
    <property type="entry name" value="Protein kinase-like (PK-like)"/>
    <property type="match status" value="2"/>
</dbReference>
<evidence type="ECO:0000256" key="4">
    <source>
        <dbReference type="ARBA" id="ARBA00022741"/>
    </source>
</evidence>
<dbReference type="Gene3D" id="3.30.930.10">
    <property type="entry name" value="Bira Bifunctional Protein, Domain 2"/>
    <property type="match status" value="1"/>
</dbReference>
<dbReference type="InterPro" id="IPR016135">
    <property type="entry name" value="UBQ-conjugating_enzyme/RWD"/>
</dbReference>
<dbReference type="GeneID" id="6749100"/>
<feature type="coiled-coil region" evidence="13">
    <location>
        <begin position="18"/>
        <end position="45"/>
    </location>
</feature>
<dbReference type="Gene3D" id="3.30.200.20">
    <property type="entry name" value="Phosphorylase Kinase, domain 1"/>
    <property type="match status" value="1"/>
</dbReference>
<keyword evidence="5" id="KW-0418">Kinase</keyword>
<dbReference type="PANTHER" id="PTHR11042">
    <property type="entry name" value="EUKARYOTIC TRANSLATION INITIATION FACTOR 2-ALPHA KINASE EIF2-ALPHA KINASE -RELATED"/>
    <property type="match status" value="1"/>
</dbReference>
<dbReference type="GO" id="GO:0005829">
    <property type="term" value="C:cytosol"/>
    <property type="evidence" value="ECO:0000318"/>
    <property type="project" value="GO_Central"/>
</dbReference>
<evidence type="ECO:0000256" key="9">
    <source>
        <dbReference type="ARBA" id="ARBA00048679"/>
    </source>
</evidence>
<evidence type="ECO:0000256" key="6">
    <source>
        <dbReference type="ARBA" id="ARBA00022840"/>
    </source>
</evidence>
<gene>
    <name evidence="16" type="ORF">TRIADDRAFT_51839</name>
</gene>
<dbReference type="OrthoDB" id="6778822at2759"/>
<dbReference type="CTD" id="6749100"/>
<comment type="catalytic activity">
    <reaction evidence="8">
        <text>L-threonyl-[protein] + ATP = O-phospho-L-threonyl-[protein] + ADP + H(+)</text>
        <dbReference type="Rhea" id="RHEA:46608"/>
        <dbReference type="Rhea" id="RHEA-COMP:11060"/>
        <dbReference type="Rhea" id="RHEA-COMP:11605"/>
        <dbReference type="ChEBI" id="CHEBI:15378"/>
        <dbReference type="ChEBI" id="CHEBI:30013"/>
        <dbReference type="ChEBI" id="CHEBI:30616"/>
        <dbReference type="ChEBI" id="CHEBI:61977"/>
        <dbReference type="ChEBI" id="CHEBI:456216"/>
        <dbReference type="EC" id="2.7.11.1"/>
    </reaction>
</comment>
<accession>B3RL12</accession>
<evidence type="ECO:0000256" key="3">
    <source>
        <dbReference type="ARBA" id="ARBA00022679"/>
    </source>
</evidence>
<dbReference type="InterPro" id="IPR016255">
    <property type="entry name" value="Gcn2"/>
</dbReference>
<dbReference type="Proteomes" id="UP000009022">
    <property type="component" value="Unassembled WGS sequence"/>
</dbReference>
<dbReference type="InterPro" id="IPR006575">
    <property type="entry name" value="RWD_dom"/>
</dbReference>
<evidence type="ECO:0000256" key="1">
    <source>
        <dbReference type="ARBA" id="ARBA00012513"/>
    </source>
</evidence>
<dbReference type="GO" id="GO:0005737">
    <property type="term" value="C:cytoplasm"/>
    <property type="evidence" value="ECO:0000318"/>
    <property type="project" value="GO_Central"/>
</dbReference>
<dbReference type="OMA" id="EFPALQX"/>
<evidence type="ECO:0000256" key="11">
    <source>
        <dbReference type="PIRSR" id="PIRSR000660-2"/>
    </source>
</evidence>
<dbReference type="EMBL" id="DS985241">
    <property type="protein sequence ID" value="EDV29467.1"/>
    <property type="molecule type" value="Genomic_DNA"/>
</dbReference>
<keyword evidence="17" id="KW-1185">Reference proteome</keyword>
<dbReference type="EC" id="2.7.11.1" evidence="1"/>
<evidence type="ECO:0000256" key="13">
    <source>
        <dbReference type="SAM" id="Coils"/>
    </source>
</evidence>
<feature type="active site" description="Proton acceptor" evidence="10">
    <location>
        <position position="586"/>
    </location>
</feature>
<dbReference type="GO" id="GO:0032057">
    <property type="term" value="P:negative regulation of translational initiation in response to stress"/>
    <property type="evidence" value="ECO:0000318"/>
    <property type="project" value="GO_Central"/>
</dbReference>
<sequence>MTWKNLVRVPEIDIENAKGLSDSQMEELKEQLNNLAKERIGYEVLYELAEFVRGYLHKYNRPQLSFYALMVKQQEDEKKKKNLEEFQESDEIIQTRIDGDKEEIRRRGNKIKFKVMGEERNIQIGKLTGKTDFGYYKFAGIDCNTGDIISLLAWQLKPIKSDNNSLLRQIIELEQEVNSRLPPSHPNIIGFLGVNHVISNDYIQIQVLSEHIPISSLADRIGNNRGLDLEELRYYTRQIMEALQFLHNKKIYHGYLTASCVHVDSAGEIKLSNYELSERFHSLSEDFAGATGSVYSVSDDIFRLGVLLLSLYKGQQVRATSRSSVNIPYHLPKDFADFLAKCFKADNRDTIKALLYHQFVVSDYKSLTWSAYPSLESKGLTDDNISTSKTTLSTNSAGSRLHDEFSTIELLGKGGFGDVMKVQKKLDGCYYAIKKIKLDANFAKKILQEVLVISRMHHENVVRYYNSWIETETKEEKESNSSNEDSTEDLEDVINVPGRIQLITKPEVSSSMDFIEFVRDDEDDAECEDDDSDEFIVDKMEYCEKNNLRTVIDEGIYKNEEKLWQYFGEIVQGLAYIHEQGILHRDLKPGNVFIDSKDQVKIGDFGLALEHPMFSRSNSVGNNLKSMEDGSFSAYDHNSGAVGTTLYRAPEITQSSVLKFRYDEKVDMYSLGIIFFEMCHPQFDTGMERYSVIMKVRQSDIILPETFQDSIAAFETKVKLIRMLLNHDPKKRPTARDLFTSRLIPSEVDDQQCELVIQQIVSNRSTTTYRNLIEQLFRPIGTPGDVPADYAYNLKTQFQQQDNIKFTNICNAIEEIFREHGAINVNVPLLMPWTRGYDHNDTTVTLIDESGTLVMLPRRLEENFARFVAHNRIYELKRYYIGKAYSKSRYGGSIPDERNACTFDIVSTTKKNALTIAEVICVASEVLKLFPLLQAQDYSIHLNHTTLLRNILSHCGIETRLHSQVIKIFSSTKKQTIDSKFMKKQLHGLGLSDETIFKTIDIMNLSLPPEPFVVALKRFYNERISEEDSNALNNLCEIYSLAQLLNVDQILISFRFTHGANSRFSGPFFNITYSDSSRSKRLFDIIASGGSYEKFIDKFSRREDSINYYGVTFSIDKMLAWRHQMTGNSLCDILIFPYREGVLDNDIIELAGALWDAGFRVKLQYDFYESDYAEKPDMASVTSDLDKTALAYCLKMGISFLVLLQRPGHVNVYKVSNELSPKTKKISDLYTFFMEKIDIFRNKNALNCKMDSAIQKQLNPSQDYSYVNVTFITLEKVLGTARKKYEAQIKARIAKAVTKYGRKAAIEIIATDLCSDYLPDIAEVDIMADDSTYKSILRSICEKHQQARKEIQNICDEIRKIKFPKSVPVYLYNFWDNKYEVLIQT</sequence>
<dbReference type="InterPro" id="IPR041715">
    <property type="entry name" value="HisRS-like_core"/>
</dbReference>
<dbReference type="InterPro" id="IPR000719">
    <property type="entry name" value="Prot_kinase_dom"/>
</dbReference>
<evidence type="ECO:0000256" key="12">
    <source>
        <dbReference type="PROSITE-ProRule" id="PRU10141"/>
    </source>
</evidence>
<evidence type="ECO:0000256" key="7">
    <source>
        <dbReference type="ARBA" id="ARBA00037982"/>
    </source>
</evidence>
<dbReference type="GO" id="GO:0000077">
    <property type="term" value="P:DNA damage checkpoint signaling"/>
    <property type="evidence" value="ECO:0007669"/>
    <property type="project" value="InterPro"/>
</dbReference>
<reference evidence="16 17" key="1">
    <citation type="journal article" date="2008" name="Nature">
        <title>The Trichoplax genome and the nature of placozoans.</title>
        <authorList>
            <person name="Srivastava M."/>
            <person name="Begovic E."/>
            <person name="Chapman J."/>
            <person name="Putnam N.H."/>
            <person name="Hellsten U."/>
            <person name="Kawashima T."/>
            <person name="Kuo A."/>
            <person name="Mitros T."/>
            <person name="Salamov A."/>
            <person name="Carpenter M.L."/>
            <person name="Signorovitch A.Y."/>
            <person name="Moreno M.A."/>
            <person name="Kamm K."/>
            <person name="Grimwood J."/>
            <person name="Schmutz J."/>
            <person name="Shapiro H."/>
            <person name="Grigoriev I.V."/>
            <person name="Buss L.W."/>
            <person name="Schierwater B."/>
            <person name="Dellaporta S.L."/>
            <person name="Rokhsar D.S."/>
        </authorList>
    </citation>
    <scope>NUCLEOTIDE SEQUENCE [LARGE SCALE GENOMIC DNA]</scope>
    <source>
        <strain evidence="16 17">Grell-BS-1999</strain>
    </source>
</reference>
<dbReference type="KEGG" id="tad:TRIADDRAFT_51839"/>
<evidence type="ECO:0000259" key="15">
    <source>
        <dbReference type="PROSITE" id="PS50908"/>
    </source>
</evidence>
<evidence type="ECO:0000256" key="8">
    <source>
        <dbReference type="ARBA" id="ARBA00047899"/>
    </source>
</evidence>
<dbReference type="SUPFAM" id="SSF54495">
    <property type="entry name" value="UBC-like"/>
    <property type="match status" value="1"/>
</dbReference>
<dbReference type="InterPro" id="IPR050339">
    <property type="entry name" value="CC_SR_Kinase"/>
</dbReference>
<comment type="catalytic activity">
    <reaction evidence="9">
        <text>L-seryl-[protein] + ATP = O-phospho-L-seryl-[protein] + ADP + H(+)</text>
        <dbReference type="Rhea" id="RHEA:17989"/>
        <dbReference type="Rhea" id="RHEA-COMP:9863"/>
        <dbReference type="Rhea" id="RHEA-COMP:11604"/>
        <dbReference type="ChEBI" id="CHEBI:15378"/>
        <dbReference type="ChEBI" id="CHEBI:29999"/>
        <dbReference type="ChEBI" id="CHEBI:30616"/>
        <dbReference type="ChEBI" id="CHEBI:83421"/>
        <dbReference type="ChEBI" id="CHEBI:456216"/>
        <dbReference type="EC" id="2.7.11.1"/>
    </reaction>
</comment>
<dbReference type="PROSITE" id="PS00108">
    <property type="entry name" value="PROTEIN_KINASE_ST"/>
    <property type="match status" value="1"/>
</dbReference>
<comment type="similarity">
    <text evidence="7">Belongs to the protein kinase superfamily. Ser/Thr protein kinase family. GCN2 subfamily.</text>
</comment>
<proteinExistence type="inferred from homology"/>
<feature type="binding site" evidence="11">
    <location>
        <position position="434"/>
    </location>
    <ligand>
        <name>ATP</name>
        <dbReference type="ChEBI" id="CHEBI:30616"/>
    </ligand>
</feature>
<dbReference type="InterPro" id="IPR017441">
    <property type="entry name" value="Protein_kinase_ATP_BS"/>
</dbReference>
<organism evidence="16 17">
    <name type="scientific">Trichoplax adhaerens</name>
    <name type="common">Trichoplax reptans</name>
    <dbReference type="NCBI Taxonomy" id="10228"/>
    <lineage>
        <taxon>Eukaryota</taxon>
        <taxon>Metazoa</taxon>
        <taxon>Placozoa</taxon>
        <taxon>Uniplacotomia</taxon>
        <taxon>Trichoplacea</taxon>
        <taxon>Trichoplacidae</taxon>
        <taxon>Trichoplax</taxon>
    </lineage>
</organism>
<feature type="domain" description="RWD" evidence="15">
    <location>
        <begin position="1"/>
        <end position="59"/>
    </location>
</feature>
<dbReference type="FunFam" id="1.10.510.10:FF:000938">
    <property type="entry name" value="eIF-2-alpha kinase GCN2"/>
    <property type="match status" value="1"/>
</dbReference>
<dbReference type="InterPro" id="IPR011009">
    <property type="entry name" value="Kinase-like_dom_sf"/>
</dbReference>
<dbReference type="eggNOG" id="KOG1035">
    <property type="taxonomic scope" value="Eukaryota"/>
</dbReference>
<evidence type="ECO:0000256" key="2">
    <source>
        <dbReference type="ARBA" id="ARBA00022527"/>
    </source>
</evidence>
<dbReference type="PROSITE" id="PS50908">
    <property type="entry name" value="RWD"/>
    <property type="match status" value="1"/>
</dbReference>